<dbReference type="GO" id="GO:0016787">
    <property type="term" value="F:hydrolase activity"/>
    <property type="evidence" value="ECO:0007669"/>
    <property type="project" value="UniProtKB-KW"/>
</dbReference>
<dbReference type="EMBL" id="QWIO01000278">
    <property type="protein sequence ID" value="RMZ01146.1"/>
    <property type="molecule type" value="Genomic_DNA"/>
</dbReference>
<dbReference type="PANTHER" id="PTHR43248">
    <property type="entry name" value="2-SUCCINYL-6-HYDROXY-2,4-CYCLOHEXADIENE-1-CARBOXYLATE SYNTHASE"/>
    <property type="match status" value="1"/>
</dbReference>
<evidence type="ECO:0000256" key="1">
    <source>
        <dbReference type="ARBA" id="ARBA00010088"/>
    </source>
</evidence>
<dbReference type="InterPro" id="IPR029058">
    <property type="entry name" value="AB_hydrolase_fold"/>
</dbReference>
<evidence type="ECO:0000313" key="5">
    <source>
        <dbReference type="Proteomes" id="UP000269539"/>
    </source>
</evidence>
<dbReference type="Gene3D" id="3.40.50.1820">
    <property type="entry name" value="alpha/beta hydrolase"/>
    <property type="match status" value="1"/>
</dbReference>
<dbReference type="Proteomes" id="UP000269539">
    <property type="component" value="Unassembled WGS sequence"/>
</dbReference>
<dbReference type="AlphaFoldDB" id="A0A3M7GJ05"/>
<evidence type="ECO:0000256" key="2">
    <source>
        <dbReference type="ARBA" id="ARBA00022801"/>
    </source>
</evidence>
<dbReference type="VEuPathDB" id="FungiDB:BTJ68_14891"/>
<dbReference type="PANTHER" id="PTHR43248:SF25">
    <property type="entry name" value="AB HYDROLASE-1 DOMAIN-CONTAINING PROTEIN-RELATED"/>
    <property type="match status" value="1"/>
</dbReference>
<proteinExistence type="inferred from homology"/>
<accession>A0A3M7GJ05</accession>
<protein>
    <recommendedName>
        <fullName evidence="3">Peptidase S33 tripeptidyl aminopeptidase-like C-terminal domain-containing protein</fullName>
    </recommendedName>
</protein>
<evidence type="ECO:0000313" key="4">
    <source>
        <dbReference type="EMBL" id="RMZ01146.1"/>
    </source>
</evidence>
<dbReference type="Pfam" id="PF08386">
    <property type="entry name" value="Abhydrolase_4"/>
    <property type="match status" value="1"/>
</dbReference>
<keyword evidence="2" id="KW-0378">Hydrolase</keyword>
<organism evidence="4 5">
    <name type="scientific">Hortaea werneckii</name>
    <name type="common">Black yeast</name>
    <name type="synonym">Cladosporium werneckii</name>
    <dbReference type="NCBI Taxonomy" id="91943"/>
    <lineage>
        <taxon>Eukaryota</taxon>
        <taxon>Fungi</taxon>
        <taxon>Dikarya</taxon>
        <taxon>Ascomycota</taxon>
        <taxon>Pezizomycotina</taxon>
        <taxon>Dothideomycetes</taxon>
        <taxon>Dothideomycetidae</taxon>
        <taxon>Mycosphaerellales</taxon>
        <taxon>Teratosphaeriaceae</taxon>
        <taxon>Hortaea</taxon>
    </lineage>
</organism>
<dbReference type="InterPro" id="IPR051601">
    <property type="entry name" value="Serine_prot/Carboxylest_S33"/>
</dbReference>
<name>A0A3M7GJ05_HORWE</name>
<feature type="domain" description="Peptidase S33 tripeptidyl aminopeptidase-like C-terminal" evidence="3">
    <location>
        <begin position="482"/>
        <end position="578"/>
    </location>
</feature>
<dbReference type="VEuPathDB" id="FungiDB:BTJ68_09209"/>
<gene>
    <name evidence="4" type="ORF">D0864_03534</name>
</gene>
<reference evidence="4 5" key="1">
    <citation type="journal article" date="2018" name="BMC Genomics">
        <title>Genomic evidence for intraspecific hybridization in a clonal and extremely halotolerant yeast.</title>
        <authorList>
            <person name="Gostincar C."/>
            <person name="Stajich J.E."/>
            <person name="Zupancic J."/>
            <person name="Zalar P."/>
            <person name="Gunde-Cimerman N."/>
        </authorList>
    </citation>
    <scope>NUCLEOTIDE SEQUENCE [LARGE SCALE GENOMIC DNA]</scope>
    <source>
        <strain evidence="4 5">EXF-10513</strain>
    </source>
</reference>
<comment type="caution">
    <text evidence="4">The sequence shown here is derived from an EMBL/GenBank/DDBJ whole genome shotgun (WGS) entry which is preliminary data.</text>
</comment>
<comment type="similarity">
    <text evidence="1">Belongs to the peptidase S33 family.</text>
</comment>
<evidence type="ECO:0000259" key="3">
    <source>
        <dbReference type="Pfam" id="PF08386"/>
    </source>
</evidence>
<dbReference type="SUPFAM" id="SSF53474">
    <property type="entry name" value="alpha/beta-Hydrolases"/>
    <property type="match status" value="1"/>
</dbReference>
<dbReference type="InterPro" id="IPR013595">
    <property type="entry name" value="Pept_S33_TAP-like_C"/>
</dbReference>
<sequence>MKSLPEVFLASSWFRNQLPETSSRPPSSTFEWDRILPSKHLQWHQCWESFQCARLQVPMDWLGTSEEAGRAVDLALIKVEASVPVTDASYGGAVVLNPGGPGGSGVQQVLKGGHSIRTILSAGPERDENQAKHPKYFDIIGFDPRGINNSRPVLNCFPNHLESAASAIEENAHGMIGTSDTSFDYLWASKRAMAEGCSKRGTEQGIAKHMSTASAARDIVEIFERHGEWRANEATRILRLDTRLSENEQQLIKNRTAYIPGGEMVQYWGFSYGSILGATLSAMFPERIERAVLDGVANSHDYMAGGWTSNLNDTDLIFVKMTEHCWEGGANCALWDEDGPAVIAENVQKIMASIMVDPISVPGNEMHGPVVIGHNDLKRLFRTVVYWPLRDFSFLARVLHDLSERNGTSLALWLHEQRPNIEEPLSEACVQDGPYSPACFPGGDSEGASAGVACSDGPGDRLNQTKKEYREYATNLMSQSRLMGESWATIQLPCTAWHARPHWRYEGNFHNRTAHPILFAGNTIDPVTPLQNAFTMASGFEGAGVLHQDSEGHCTYSGLSMCSMKAIRHYFQTGELPGSAGGLRDWDGWDGMGALCETDRRPFDGYTADGEMPELPDGETDQALWHAMVELNRLTP</sequence>